<keyword evidence="1" id="KW-0812">Transmembrane</keyword>
<dbReference type="EMBL" id="PJMW01000002">
    <property type="protein sequence ID" value="PKV80845.1"/>
    <property type="molecule type" value="Genomic_DNA"/>
</dbReference>
<keyword evidence="3" id="KW-1185">Reference proteome</keyword>
<evidence type="ECO:0000313" key="2">
    <source>
        <dbReference type="EMBL" id="PKV80845.1"/>
    </source>
</evidence>
<comment type="caution">
    <text evidence="2">The sequence shown here is derived from an EMBL/GenBank/DDBJ whole genome shotgun (WGS) entry which is preliminary data.</text>
</comment>
<protein>
    <submittedName>
        <fullName evidence="2">Uncharacterized protein</fullName>
    </submittedName>
</protein>
<proteinExistence type="predicted"/>
<dbReference type="RefSeq" id="WP_245914742.1">
    <property type="nucleotide sequence ID" value="NZ_PJMW01000002.1"/>
</dbReference>
<feature type="transmembrane region" description="Helical" evidence="1">
    <location>
        <begin position="295"/>
        <end position="315"/>
    </location>
</feature>
<evidence type="ECO:0000313" key="3">
    <source>
        <dbReference type="Proteomes" id="UP000233766"/>
    </source>
</evidence>
<organism evidence="2 3">
    <name type="scientific">Nocardia fluminea</name>
    <dbReference type="NCBI Taxonomy" id="134984"/>
    <lineage>
        <taxon>Bacteria</taxon>
        <taxon>Bacillati</taxon>
        <taxon>Actinomycetota</taxon>
        <taxon>Actinomycetes</taxon>
        <taxon>Mycobacteriales</taxon>
        <taxon>Nocardiaceae</taxon>
        <taxon>Nocardia</taxon>
    </lineage>
</organism>
<keyword evidence="1" id="KW-0472">Membrane</keyword>
<accession>A0A2N3VGY4</accession>
<dbReference type="AlphaFoldDB" id="A0A2N3VGY4"/>
<keyword evidence="1" id="KW-1133">Transmembrane helix</keyword>
<gene>
    <name evidence="2" type="ORF">ATK86_5278</name>
</gene>
<dbReference type="Proteomes" id="UP000233766">
    <property type="component" value="Unassembled WGS sequence"/>
</dbReference>
<reference evidence="2 3" key="1">
    <citation type="submission" date="2017-12" db="EMBL/GenBank/DDBJ databases">
        <title>Sequencing the genomes of 1000 Actinobacteria strains.</title>
        <authorList>
            <person name="Klenk H.-P."/>
        </authorList>
    </citation>
    <scope>NUCLEOTIDE SEQUENCE [LARGE SCALE GENOMIC DNA]</scope>
    <source>
        <strain evidence="2 3">DSM 44489</strain>
    </source>
</reference>
<evidence type="ECO:0000256" key="1">
    <source>
        <dbReference type="SAM" id="Phobius"/>
    </source>
</evidence>
<name>A0A2N3VGY4_9NOCA</name>
<sequence length="317" mass="35012">MRTKRLSETQVVCGRRALLDELGISEGSRRAVTERTGYGCGCPECAANQWNTQRLEHWICGRLTAAGADEAEVDAQIGDIPVDIYWRRGDRRCVVEVRSGPLDITAARAHRKRLQAAGIDDVLWVCPQGFWVPLVPAVGIADFAPAAADYRIDQGMLTAGETGFAAPVRGSTELRDFLEGWVSGEMHWGHADLTTGGWSDVGTWERHTAAQAAMIEHQRTELRDQRVELAVSRQAVRDKQRLVGRLHNRIDRAGVNADAEAITMAGLRSELVAQQRVAASLRASIGRMDRTLNQWQWLTCCAMLLVLTVMVGAMVTR</sequence>